<feature type="compositionally biased region" description="Polar residues" evidence="5">
    <location>
        <begin position="414"/>
        <end position="430"/>
    </location>
</feature>
<feature type="region of interest" description="Disordered" evidence="5">
    <location>
        <begin position="414"/>
        <end position="511"/>
    </location>
</feature>
<protein>
    <recommendedName>
        <fullName evidence="9">DUF803-domain-containing protein</fullName>
    </recommendedName>
</protein>
<evidence type="ECO:0000256" key="1">
    <source>
        <dbReference type="ARBA" id="ARBA00004141"/>
    </source>
</evidence>
<comment type="subcellular location">
    <subcellularLocation>
        <location evidence="1">Membrane</location>
        <topology evidence="1">Multi-pass membrane protein</topology>
    </subcellularLocation>
</comment>
<dbReference type="PANTHER" id="PTHR12570">
    <property type="match status" value="1"/>
</dbReference>
<dbReference type="OrthoDB" id="6428174at2759"/>
<feature type="transmembrane region" description="Helical" evidence="6">
    <location>
        <begin position="108"/>
        <end position="127"/>
    </location>
</feature>
<feature type="compositionally biased region" description="Polar residues" evidence="5">
    <location>
        <begin position="554"/>
        <end position="565"/>
    </location>
</feature>
<dbReference type="EMBL" id="CAJVRL010000103">
    <property type="protein sequence ID" value="CAG8960815.1"/>
    <property type="molecule type" value="Genomic_DNA"/>
</dbReference>
<feature type="compositionally biased region" description="Basic and acidic residues" evidence="5">
    <location>
        <begin position="625"/>
        <end position="643"/>
    </location>
</feature>
<dbReference type="Gene3D" id="1.10.3730.20">
    <property type="match status" value="1"/>
</dbReference>
<proteinExistence type="predicted"/>
<keyword evidence="2 6" id="KW-0812">Transmembrane</keyword>
<evidence type="ECO:0000256" key="3">
    <source>
        <dbReference type="ARBA" id="ARBA00022989"/>
    </source>
</evidence>
<feature type="region of interest" description="Disordered" evidence="5">
    <location>
        <begin position="586"/>
        <end position="740"/>
    </location>
</feature>
<evidence type="ECO:0000313" key="7">
    <source>
        <dbReference type="EMBL" id="CAG8960815.1"/>
    </source>
</evidence>
<feature type="compositionally biased region" description="Basic and acidic residues" evidence="5">
    <location>
        <begin position="665"/>
        <end position="702"/>
    </location>
</feature>
<feature type="transmembrane region" description="Helical" evidence="6">
    <location>
        <begin position="270"/>
        <end position="294"/>
    </location>
</feature>
<feature type="transmembrane region" description="Helical" evidence="6">
    <location>
        <begin position="32"/>
        <end position="54"/>
    </location>
</feature>
<dbReference type="Proteomes" id="UP000696280">
    <property type="component" value="Unassembled WGS sequence"/>
</dbReference>
<dbReference type="SUPFAM" id="SSF103481">
    <property type="entry name" value="Multidrug resistance efflux transporter EmrE"/>
    <property type="match status" value="1"/>
</dbReference>
<feature type="transmembrane region" description="Helical" evidence="6">
    <location>
        <begin position="300"/>
        <end position="318"/>
    </location>
</feature>
<reference evidence="7" key="1">
    <citation type="submission" date="2021-07" db="EMBL/GenBank/DDBJ databases">
        <authorList>
            <person name="Durling M."/>
        </authorList>
    </citation>
    <scope>NUCLEOTIDE SEQUENCE</scope>
</reference>
<feature type="compositionally biased region" description="Basic and acidic residues" evidence="5">
    <location>
        <begin position="714"/>
        <end position="727"/>
    </location>
</feature>
<feature type="transmembrane region" description="Helical" evidence="6">
    <location>
        <begin position="239"/>
        <end position="258"/>
    </location>
</feature>
<feature type="transmembrane region" description="Helical" evidence="6">
    <location>
        <begin position="203"/>
        <end position="227"/>
    </location>
</feature>
<keyword evidence="8" id="KW-1185">Reference proteome</keyword>
<dbReference type="InterPro" id="IPR037185">
    <property type="entry name" value="EmrE-like"/>
</dbReference>
<feature type="transmembrane region" description="Helical" evidence="6">
    <location>
        <begin position="165"/>
        <end position="191"/>
    </location>
</feature>
<evidence type="ECO:0000256" key="4">
    <source>
        <dbReference type="ARBA" id="ARBA00023136"/>
    </source>
</evidence>
<evidence type="ECO:0000256" key="5">
    <source>
        <dbReference type="SAM" id="MobiDB-lite"/>
    </source>
</evidence>
<evidence type="ECO:0000313" key="8">
    <source>
        <dbReference type="Proteomes" id="UP000696280"/>
    </source>
</evidence>
<feature type="transmembrane region" description="Helical" evidence="6">
    <location>
        <begin position="81"/>
        <end position="102"/>
    </location>
</feature>
<evidence type="ECO:0000256" key="6">
    <source>
        <dbReference type="SAM" id="Phobius"/>
    </source>
</evidence>
<organism evidence="7 8">
    <name type="scientific">Hymenoscyphus fraxineus</name>
    <dbReference type="NCBI Taxonomy" id="746836"/>
    <lineage>
        <taxon>Eukaryota</taxon>
        <taxon>Fungi</taxon>
        <taxon>Dikarya</taxon>
        <taxon>Ascomycota</taxon>
        <taxon>Pezizomycotina</taxon>
        <taxon>Leotiomycetes</taxon>
        <taxon>Helotiales</taxon>
        <taxon>Helotiaceae</taxon>
        <taxon>Hymenoscyphus</taxon>
    </lineage>
</organism>
<accession>A0A9N9PYX1</accession>
<dbReference type="InterPro" id="IPR008521">
    <property type="entry name" value="Mg_trans_NIPA"/>
</dbReference>
<keyword evidence="3 6" id="KW-1133">Transmembrane helix</keyword>
<dbReference type="PANTHER" id="PTHR12570:SF92">
    <property type="entry name" value="SPICHTHYIN, ISOFORM B"/>
    <property type="match status" value="1"/>
</dbReference>
<gene>
    <name evidence="7" type="ORF">HYFRA_00002352</name>
</gene>
<sequence>MEDVANNLANAHQLYERMGGGSSNGTADRPPIYKIIGICLAIASGVFIGVSFVLKKVGLLKANDKYEEVAGEGYGYLKNTFWWAGMILMIIGEICNFVAYAFTDAILVTPMGALSVVITAILSAIFLKERLSMVGKVGCFLCIIGSVVIVLNAPESSSAATIQEMQAFVIAPGFLSYAGVIIIACSFTAWWAGPRYGKKTMMVYISICSLIGGLSVVATQGLGAAIISQIGGVKQYDQWFLYVLFVFVICTLLVEIIYLNKALNLFNAALVTPTYYVFFTSSTIITSAILFRGFKGTPKSIITVVMGFFTICAGVVLLQLSKSAKDVPDTAVFAGDLDQVRTIAEQEQPETEPKADAIRGTAAIIRRFSHARTKMEAEEAKRLHEEKMAHDLDTIGEDGQPVYEFDGLRRRRTTFGTNPGSLRSRQNSTPFPAYTEHPLPRTPVQSQTPILHPPLGMSRMPDPEDEDEERPITRGSSVFGRWTSVMSPNRRRSQLGSNVSNRPQSPLHPVPLTEITVPSAYKGDDAAPAYYQDTEYKGVNERHITIDDLGRTGSRGSSLHPNSAAPTPPPHSARRQFSFQHMFRRGQSDAGANNGDEAAPPSRSPMIRKGLGQRRTSVNAGTMKDATEEERLGLVKGDTRTEAPRPSYVGEEASEEEEWLSSAQDGKERRRDLTPPKREREGREREKQEEAGIRESSEDYYQKQKAKWQASGGDTKERSRTPPDERFGGGGGGRSKGAFI</sequence>
<name>A0A9N9PYX1_9HELO</name>
<feature type="transmembrane region" description="Helical" evidence="6">
    <location>
        <begin position="134"/>
        <end position="153"/>
    </location>
</feature>
<feature type="compositionally biased region" description="Polar residues" evidence="5">
    <location>
        <begin position="494"/>
        <end position="504"/>
    </location>
</feature>
<feature type="region of interest" description="Disordered" evidence="5">
    <location>
        <begin position="548"/>
        <end position="574"/>
    </location>
</feature>
<dbReference type="GO" id="GO:0016020">
    <property type="term" value="C:membrane"/>
    <property type="evidence" value="ECO:0007669"/>
    <property type="project" value="UniProtKB-SubCell"/>
</dbReference>
<keyword evidence="4 6" id="KW-0472">Membrane</keyword>
<dbReference type="GO" id="GO:0015095">
    <property type="term" value="F:magnesium ion transmembrane transporter activity"/>
    <property type="evidence" value="ECO:0007669"/>
    <property type="project" value="InterPro"/>
</dbReference>
<comment type="caution">
    <text evidence="7">The sequence shown here is derived from an EMBL/GenBank/DDBJ whole genome shotgun (WGS) entry which is preliminary data.</text>
</comment>
<dbReference type="AlphaFoldDB" id="A0A9N9PYX1"/>
<evidence type="ECO:0000256" key="2">
    <source>
        <dbReference type="ARBA" id="ARBA00022692"/>
    </source>
</evidence>
<evidence type="ECO:0008006" key="9">
    <source>
        <dbReference type="Google" id="ProtNLM"/>
    </source>
</evidence>
<dbReference type="Pfam" id="PF05653">
    <property type="entry name" value="Mg_trans_NIPA"/>
    <property type="match status" value="1"/>
</dbReference>
<feature type="compositionally biased region" description="Gly residues" evidence="5">
    <location>
        <begin position="728"/>
        <end position="740"/>
    </location>
</feature>